<name>C6SLY4_NEIME</name>
<dbReference type="AlphaFoldDB" id="C6SLY4"/>
<protein>
    <submittedName>
        <fullName evidence="1">Uncharacterized protein</fullName>
    </submittedName>
</protein>
<gene>
    <name evidence="1" type="ORF">NMW_1961</name>
</gene>
<reference evidence="1" key="1">
    <citation type="journal article" date="2008" name="Proc. Natl. Acad. Sci. U.S.A.">
        <title>Whole-genome comparison of disease and carriage strains provides insights into virulence evolution in Neisseria meningitidis.</title>
        <authorList>
            <person name="Schoen C."/>
            <person name="Blom J."/>
            <person name="Claus H."/>
            <person name="Schramm-Glueck A."/>
            <person name="Brandt P."/>
            <person name="Mueller T."/>
            <person name="Goesmann A."/>
            <person name="Joseph B."/>
            <person name="Konietzny S."/>
            <person name="Kurzai O."/>
            <person name="Schmitt C."/>
            <person name="Friedrich T."/>
            <person name="Linke B."/>
            <person name="Vogel U."/>
            <person name="Frosch M."/>
        </authorList>
    </citation>
    <scope>NUCLEOTIDE SEQUENCE</scope>
    <source>
        <strain evidence="1">Alpha275</strain>
    </source>
</reference>
<organism evidence="1">
    <name type="scientific">Neisseria meningitidis alpha275</name>
    <dbReference type="NCBI Taxonomy" id="295996"/>
    <lineage>
        <taxon>Bacteria</taxon>
        <taxon>Pseudomonadati</taxon>
        <taxon>Pseudomonadota</taxon>
        <taxon>Betaproteobacteria</taxon>
        <taxon>Neisseriales</taxon>
        <taxon>Neisseriaceae</taxon>
        <taxon>Neisseria</taxon>
    </lineage>
</organism>
<accession>C6SLY4</accession>
<proteinExistence type="predicted"/>
<evidence type="ECO:0000313" key="1">
    <source>
        <dbReference type="EMBL" id="CBA09390.1"/>
    </source>
</evidence>
<dbReference type="EMBL" id="AM889138">
    <property type="protein sequence ID" value="CBA09390.1"/>
    <property type="molecule type" value="Genomic_DNA"/>
</dbReference>
<sequence length="33" mass="3998">MFLSEKQTSACFCVEFDVYFEGRIEILWVFFVL</sequence>